<comment type="caution">
    <text evidence="2">The sequence shown here is derived from an EMBL/GenBank/DDBJ whole genome shotgun (WGS) entry which is preliminary data.</text>
</comment>
<reference evidence="2 3" key="1">
    <citation type="submission" date="2021-10" db="EMBL/GenBank/DDBJ databases">
        <title>Streptomyces gossypii sp. nov., isolated from soil collected from cotton field.</title>
        <authorList>
            <person name="Ge X."/>
            <person name="Chen X."/>
            <person name="Liu W."/>
        </authorList>
    </citation>
    <scope>NUCLEOTIDE SEQUENCE [LARGE SCALE GENOMIC DNA]</scope>
    <source>
        <strain evidence="2 3">N2-109</strain>
    </source>
</reference>
<organism evidence="2 3">
    <name type="scientific">Streptomyces gossypii</name>
    <dbReference type="NCBI Taxonomy" id="2883101"/>
    <lineage>
        <taxon>Bacteria</taxon>
        <taxon>Bacillati</taxon>
        <taxon>Actinomycetota</taxon>
        <taxon>Actinomycetes</taxon>
        <taxon>Kitasatosporales</taxon>
        <taxon>Streptomycetaceae</taxon>
        <taxon>Streptomyces</taxon>
    </lineage>
</organism>
<dbReference type="PANTHER" id="PTHR45431">
    <property type="entry name" value="RHODANESE-LIKE DOMAIN-CONTAINING PROTEIN 15, CHLOROPLASTIC"/>
    <property type="match status" value="1"/>
</dbReference>
<dbReference type="PROSITE" id="PS50206">
    <property type="entry name" value="RHODANESE_3"/>
    <property type="match status" value="1"/>
</dbReference>
<keyword evidence="3" id="KW-1185">Reference proteome</keyword>
<dbReference type="SMART" id="SM00450">
    <property type="entry name" value="RHOD"/>
    <property type="match status" value="1"/>
</dbReference>
<protein>
    <submittedName>
        <fullName evidence="2">Rhodanese-like domain-containing protein</fullName>
    </submittedName>
</protein>
<dbReference type="Proteomes" id="UP001156389">
    <property type="component" value="Unassembled WGS sequence"/>
</dbReference>
<dbReference type="RefSeq" id="WP_260221106.1">
    <property type="nucleotide sequence ID" value="NZ_JAJAGO010000016.1"/>
</dbReference>
<dbReference type="Gene3D" id="3.40.250.10">
    <property type="entry name" value="Rhodanese-like domain"/>
    <property type="match status" value="1"/>
</dbReference>
<feature type="domain" description="Rhodanese" evidence="1">
    <location>
        <begin position="15"/>
        <end position="105"/>
    </location>
</feature>
<evidence type="ECO:0000313" key="2">
    <source>
        <dbReference type="EMBL" id="MCT2593809.1"/>
    </source>
</evidence>
<dbReference type="PANTHER" id="PTHR45431:SF3">
    <property type="entry name" value="RHODANESE-LIKE DOMAIN-CONTAINING PROTEIN 15, CHLOROPLASTIC"/>
    <property type="match status" value="1"/>
</dbReference>
<dbReference type="CDD" id="cd00158">
    <property type="entry name" value="RHOD"/>
    <property type="match status" value="1"/>
</dbReference>
<dbReference type="InterPro" id="IPR052367">
    <property type="entry name" value="Thiosulfate_ST/Rhodanese-like"/>
</dbReference>
<dbReference type="Pfam" id="PF11127">
    <property type="entry name" value="YgaP-like_TM"/>
    <property type="match status" value="1"/>
</dbReference>
<name>A0ABT2K2E5_9ACTN</name>
<gene>
    <name evidence="2" type="ORF">LHJ74_28545</name>
</gene>
<dbReference type="SUPFAM" id="SSF52821">
    <property type="entry name" value="Rhodanese/Cell cycle control phosphatase"/>
    <property type="match status" value="1"/>
</dbReference>
<sequence>MTTPASLVPAQAASRLGEFTLIDVRTPGEYASGHLPGARNIPLDRLDEALPALRAAGARSALLVVCASGARSARACQTLAEADTAAATLAGGTAAWAGAGYPLDHPEGARAVWPMERQVRLAAGGLVLLGLAAGRRAPAARWLAAGIGAGLVFSAATDTCGMASVLSRLPHNRPPQGTDDFHATLAELGG</sequence>
<dbReference type="EMBL" id="JAJAGO010000016">
    <property type="protein sequence ID" value="MCT2593809.1"/>
    <property type="molecule type" value="Genomic_DNA"/>
</dbReference>
<dbReference type="InterPro" id="IPR001307">
    <property type="entry name" value="Thiosulphate_STrfase_CS"/>
</dbReference>
<dbReference type="InterPro" id="IPR036873">
    <property type="entry name" value="Rhodanese-like_dom_sf"/>
</dbReference>
<evidence type="ECO:0000313" key="3">
    <source>
        <dbReference type="Proteomes" id="UP001156389"/>
    </source>
</evidence>
<proteinExistence type="predicted"/>
<accession>A0ABT2K2E5</accession>
<dbReference type="PROSITE" id="PS00380">
    <property type="entry name" value="RHODANESE_1"/>
    <property type="match status" value="1"/>
</dbReference>
<dbReference type="Pfam" id="PF00581">
    <property type="entry name" value="Rhodanese"/>
    <property type="match status" value="1"/>
</dbReference>
<dbReference type="Gene3D" id="6.10.140.1340">
    <property type="match status" value="1"/>
</dbReference>
<dbReference type="InterPro" id="IPR021309">
    <property type="entry name" value="YgaP-like_TM"/>
</dbReference>
<evidence type="ECO:0000259" key="1">
    <source>
        <dbReference type="PROSITE" id="PS50206"/>
    </source>
</evidence>
<dbReference type="InterPro" id="IPR001763">
    <property type="entry name" value="Rhodanese-like_dom"/>
</dbReference>